<evidence type="ECO:0000256" key="1">
    <source>
        <dbReference type="SAM" id="SignalP"/>
    </source>
</evidence>
<dbReference type="AlphaFoldDB" id="A0AAE7L0U3"/>
<accession>A0AAE7L0U3</accession>
<dbReference type="EMBL" id="CP055538">
    <property type="protein sequence ID" value="QLO16106.1"/>
    <property type="molecule type" value="Genomic_DNA"/>
</dbReference>
<evidence type="ECO:0000313" key="2">
    <source>
        <dbReference type="EMBL" id="QLO16106.1"/>
    </source>
</evidence>
<organism evidence="2 3">
    <name type="scientific">Citrobacter freundii</name>
    <dbReference type="NCBI Taxonomy" id="546"/>
    <lineage>
        <taxon>Bacteria</taxon>
        <taxon>Pseudomonadati</taxon>
        <taxon>Pseudomonadota</taxon>
        <taxon>Gammaproteobacteria</taxon>
        <taxon>Enterobacterales</taxon>
        <taxon>Enterobacteriaceae</taxon>
        <taxon>Citrobacter</taxon>
        <taxon>Citrobacter freundii complex</taxon>
    </lineage>
</organism>
<evidence type="ECO:0008006" key="4">
    <source>
        <dbReference type="Google" id="ProtNLM"/>
    </source>
</evidence>
<dbReference type="Proteomes" id="UP000510650">
    <property type="component" value="Chromosome"/>
</dbReference>
<gene>
    <name evidence="2" type="ORF">HV183_23140</name>
</gene>
<evidence type="ECO:0000313" key="3">
    <source>
        <dbReference type="Proteomes" id="UP000510650"/>
    </source>
</evidence>
<keyword evidence="1" id="KW-0732">Signal</keyword>
<dbReference type="RefSeq" id="WP_181218407.1">
    <property type="nucleotide sequence ID" value="NZ_CP055538.1"/>
</dbReference>
<reference evidence="3" key="1">
    <citation type="submission" date="2020-06" db="EMBL/GenBank/DDBJ databases">
        <title>REHAB project genomes.</title>
        <authorList>
            <person name="Shaw L.P."/>
        </authorList>
    </citation>
    <scope>NUCLEOTIDE SEQUENCE [LARGE SCALE GENOMIC DNA]</scope>
    <source>
        <strain evidence="3">RHBSTW-00398</strain>
    </source>
</reference>
<feature type="signal peptide" evidence="1">
    <location>
        <begin position="1"/>
        <end position="24"/>
    </location>
</feature>
<feature type="chain" id="PRO_5042268545" description="MORN repeat variant" evidence="1">
    <location>
        <begin position="25"/>
        <end position="745"/>
    </location>
</feature>
<dbReference type="Gene3D" id="2.20.110.10">
    <property type="entry name" value="Histone H3 K4-specific methyltransferase SET7/9 N-terminal domain"/>
    <property type="match status" value="2"/>
</dbReference>
<dbReference type="SUPFAM" id="SSF82185">
    <property type="entry name" value="Histone H3 K4-specific methyltransferase SET7/9 N-terminal domain"/>
    <property type="match status" value="2"/>
</dbReference>
<sequence length="745" mass="85337">MKKRCSWMPAAMLGISLASGNVIAEELGKLVHGPLATPVGQTLTFYQKDNKVTAYFSSTEETEDHTISDYEPSENRQYALGNVSIIAVFYQDLDQGGQDEIIVMYRDAAGKPHLRAWGADSDSVLPLTRFTPQLEKVAASLDKFTVVNARKAIGRLLPQQYLMTSFPQDLPDPLFTEILASPDKYHSEFLRYFDEMYDDVKNMNDVNGYSIIFPDKFIERVNNKNENTRYTLTMDVLRQGSCGNDDSGFAITGLYYQNVTAEKSFRKEGPFVDFSLQGCQLVKNRVGQYHNSEIDGEITSYSAEEGRLLEKGNYRDGKREGGWQEFTVDLQRQEGKYLDDERDGVWQTFSDAGEVIAIETWQNKALNGRWQRKVQQKGSDSSWVVEDEGQYLNGDKEGEWKEMMTTEPRYAKYHRGLLEGELRLTTPEGQNIAIKNYQRGLLNGETNEWYPNGKLKRHANYLNGQLQGEEVYYEDNGQISELRHWKIISPGDSGLCKNLANQDVCDQRSSSLAASIKEGEWRTWHKGGVLASLVHWKNGEKFGVEYKFNYSGKLFSYARWEGGSYPLEDTRYHYSSSDDYAHKPIRMRLLADTHILSEGLREQSTFHSSENNLSRYNYWCSSPSNTVAVCGMEYWWHDSGFLASKVLQHNNRKIESTSWDNQGVIDRQLVKTSEKTFSDRFYYDGVLYSNTIRLATTYHDGNEDVVTVDPYGTGVNYYYDEQGHEVPVEELRKRHQAGNFKALSE</sequence>
<proteinExistence type="predicted"/>
<name>A0AAE7L0U3_CITFR</name>
<protein>
    <recommendedName>
        <fullName evidence="4">MORN repeat variant</fullName>
    </recommendedName>
</protein>